<dbReference type="InterPro" id="IPR029321">
    <property type="entry name" value="INTS2"/>
</dbReference>
<dbReference type="PANTHER" id="PTHR28608">
    <property type="entry name" value="INTEGRATOR COMPLEX SUBUNIT 2"/>
    <property type="match status" value="1"/>
</dbReference>
<dbReference type="Proteomes" id="UP000189703">
    <property type="component" value="Unplaced"/>
</dbReference>
<protein>
    <submittedName>
        <fullName evidence="2">Uncharacterized protein LOC104586155 isoform X1</fullName>
    </submittedName>
</protein>
<dbReference type="RefSeq" id="XP_010241611.1">
    <property type="nucleotide sequence ID" value="XM_010243309.2"/>
</dbReference>
<dbReference type="STRING" id="4432.A0A1U7YNR6"/>
<dbReference type="OrthoDB" id="3363059at2759"/>
<organism evidence="1 2">
    <name type="scientific">Nelumbo nucifera</name>
    <name type="common">Sacred lotus</name>
    <dbReference type="NCBI Taxonomy" id="4432"/>
    <lineage>
        <taxon>Eukaryota</taxon>
        <taxon>Viridiplantae</taxon>
        <taxon>Streptophyta</taxon>
        <taxon>Embryophyta</taxon>
        <taxon>Tracheophyta</taxon>
        <taxon>Spermatophyta</taxon>
        <taxon>Magnoliopsida</taxon>
        <taxon>Proteales</taxon>
        <taxon>Nelumbonaceae</taxon>
        <taxon>Nelumbo</taxon>
    </lineage>
</organism>
<gene>
    <name evidence="2" type="primary">LOC104586155</name>
</gene>
<reference evidence="2" key="1">
    <citation type="submission" date="2025-08" db="UniProtKB">
        <authorList>
            <consortium name="RefSeq"/>
        </authorList>
    </citation>
    <scope>IDENTIFICATION</scope>
</reference>
<dbReference type="KEGG" id="nnu:104586155"/>
<proteinExistence type="predicted"/>
<dbReference type="AlphaFoldDB" id="A0A1U7YNR6"/>
<dbReference type="GO" id="GO:0032039">
    <property type="term" value="C:integrator complex"/>
    <property type="evidence" value="ECO:0000318"/>
    <property type="project" value="GO_Central"/>
</dbReference>
<accession>A0A1U7YNR6</accession>
<evidence type="ECO:0000313" key="1">
    <source>
        <dbReference type="Proteomes" id="UP000189703"/>
    </source>
</evidence>
<keyword evidence="1" id="KW-1185">Reference proteome</keyword>
<dbReference type="OMA" id="KVAGCAR"/>
<dbReference type="eggNOG" id="ENOG502QSP2">
    <property type="taxonomic scope" value="Eukaryota"/>
</dbReference>
<dbReference type="GO" id="GO:0034472">
    <property type="term" value="P:snRNA 3'-end processing"/>
    <property type="evidence" value="ECO:0000318"/>
    <property type="project" value="GO_Central"/>
</dbReference>
<sequence length="1115" mass="126890">MSYSTVDFMEVRRLVLQHETDPGLQPRLEDSTLFRASNEIHRIKAIICNLRERAKEINKRLVLIPQVEEIQLQPFEEEGSIWFDESIFSEVLCMVPIAVARCPDLLYPEILVLAVITTKNAGSLLRACLMCIPLLRKQCIELLADFICKYKQISHIRKSDQKPLDSLLFYCLQQSYNVIDCLSKSESQFAFLLRQALLQRCICASVIIQITVDVLKDGVDFFTRVLFCDEEIRHWMVSCIKSIKRTTEIGFSSLEVLKQRMLTERLTSVHWDDELQLKEETVLQLFKAIQAGAEAAFHDDRWNYKLYCHLKLYCVLVHLCALQPCYEEVIFWLRALTCPVDSSGSNDKGQYGNNLMYKRRFDLGIAFLFLVPGFHAGPLTENLFRDCVHFFLGSAISNLVSHEQRSVIAVWLVVQLLLQCYDQVCKYCSKAIGMNIRIASMCWEDICCVANETGIISDAKSVIEAASSLQPTGPICSRSDQLELECLFQLLKSGHFIRFRVDITESIMQCILFSVEPIHPMLVEVIEIFAEASCTSASVNSSDTYKMKPLPCNFVAAAIKPFSSCSMLFDPTLMEITVGYSCESTGGRNYFSDFVRTKSAAPSILASFYVLCRGHFLQSQGHFLGDSWYNLNNRSDEEISWLRLLRFLPVDKLLAYMESHSHSCEHIYPRWVGLAISIFPERFRVAHMAQILEAPEGDLLCKQEFYQLEGKTHVHDNILSQVFQNGENNCKVSSFDENSSIRFAREIFRNSFADPVPTIKLLKAIRMGNFSGEKKLELHVAVVECMVPLLLEKFCSDLLYEAFCDWWYSLDQVNIEHLIPFFCRHITVSAMNIDEGSLTQIQSIGTTSADELLSASNLYHQLIEQPLSILACRTEIYHTPLLSILLDILMQLLVRNRRMCLIASMSDGERKKQETLRALDTRDSAICQVLLENWSKMSSLDITTVSVLKTGSLICGFISSLFYSSPFIFRVVHFQGYEMKLIPSVVKGVNLIIHFLEFFEDSPKFFELSVLPFTVILLSNIIRKYPNHSRSLSAARKAVMHIRCINLEVAISFLEGILEPLAWFAITFPSLEQEVREVLEGYLITMGSGKISPGVNFEGFHSSVVSALDLLPKGG</sequence>
<evidence type="ECO:0000313" key="2">
    <source>
        <dbReference type="RefSeq" id="XP_010241611.1"/>
    </source>
</evidence>
<dbReference type="GeneID" id="104586155"/>
<dbReference type="PANTHER" id="PTHR28608:SF1">
    <property type="entry name" value="INTEGRATOR COMPLEX SUBUNIT 2"/>
    <property type="match status" value="1"/>
</dbReference>
<name>A0A1U7YNR6_NELNU</name>
<dbReference type="Pfam" id="PF14750">
    <property type="entry name" value="INTS2"/>
    <property type="match status" value="1"/>
</dbReference>